<name>A0A084IIC0_SALHC</name>
<protein>
    <submittedName>
        <fullName evidence="2">Phosphoglycerate mutase family protein</fullName>
    </submittedName>
</protein>
<dbReference type="GO" id="GO:0005737">
    <property type="term" value="C:cytoplasm"/>
    <property type="evidence" value="ECO:0007669"/>
    <property type="project" value="TreeGrafter"/>
</dbReference>
<dbReference type="InterPro" id="IPR050275">
    <property type="entry name" value="PGM_Phosphatase"/>
</dbReference>
<proteinExistence type="predicted"/>
<dbReference type="STRING" id="1304275.C41B8_14840"/>
<organism evidence="2 3">
    <name type="scientific">Salinisphaera hydrothermalis (strain C41B8)</name>
    <dbReference type="NCBI Taxonomy" id="1304275"/>
    <lineage>
        <taxon>Bacteria</taxon>
        <taxon>Pseudomonadati</taxon>
        <taxon>Pseudomonadota</taxon>
        <taxon>Gammaproteobacteria</taxon>
        <taxon>Salinisphaerales</taxon>
        <taxon>Salinisphaeraceae</taxon>
        <taxon>Salinisphaera</taxon>
    </lineage>
</organism>
<dbReference type="Proteomes" id="UP000028302">
    <property type="component" value="Unassembled WGS sequence"/>
</dbReference>
<dbReference type="EMBL" id="APNK01000029">
    <property type="protein sequence ID" value="KEZ76454.1"/>
    <property type="molecule type" value="Genomic_DNA"/>
</dbReference>
<dbReference type="PANTHER" id="PTHR48100">
    <property type="entry name" value="BROAD-SPECIFICITY PHOSPHATASE YOR283W-RELATED"/>
    <property type="match status" value="1"/>
</dbReference>
<dbReference type="InterPro" id="IPR013078">
    <property type="entry name" value="His_Pase_superF_clade-1"/>
</dbReference>
<reference evidence="2 3" key="1">
    <citation type="submission" date="2013-03" db="EMBL/GenBank/DDBJ databases">
        <title>Salinisphaera hydrothermalis C41B8 Genome Sequencing.</title>
        <authorList>
            <person name="Li C."/>
            <person name="Lai Q."/>
            <person name="Shao Z."/>
        </authorList>
    </citation>
    <scope>NUCLEOTIDE SEQUENCE [LARGE SCALE GENOMIC DNA]</scope>
    <source>
        <strain evidence="2 3">C41B8</strain>
    </source>
</reference>
<gene>
    <name evidence="2" type="ORF">C41B8_14840</name>
</gene>
<dbReference type="PANTHER" id="PTHR48100:SF1">
    <property type="entry name" value="HISTIDINE PHOSPHATASE FAMILY PROTEIN-RELATED"/>
    <property type="match status" value="1"/>
</dbReference>
<dbReference type="CDD" id="cd07067">
    <property type="entry name" value="HP_PGM_like"/>
    <property type="match status" value="1"/>
</dbReference>
<evidence type="ECO:0000256" key="1">
    <source>
        <dbReference type="PIRSR" id="PIRSR613078-3"/>
    </source>
</evidence>
<dbReference type="SUPFAM" id="SSF53254">
    <property type="entry name" value="Phosphoglycerate mutase-like"/>
    <property type="match status" value="1"/>
</dbReference>
<evidence type="ECO:0000313" key="2">
    <source>
        <dbReference type="EMBL" id="KEZ76454.1"/>
    </source>
</evidence>
<keyword evidence="3" id="KW-1185">Reference proteome</keyword>
<dbReference type="RefSeq" id="WP_198025227.1">
    <property type="nucleotide sequence ID" value="NZ_APNK01000029.1"/>
</dbReference>
<dbReference type="GO" id="GO:0016791">
    <property type="term" value="F:phosphatase activity"/>
    <property type="evidence" value="ECO:0007669"/>
    <property type="project" value="TreeGrafter"/>
</dbReference>
<dbReference type="AlphaFoldDB" id="A0A084IIC0"/>
<accession>A0A084IIC0</accession>
<evidence type="ECO:0000313" key="3">
    <source>
        <dbReference type="Proteomes" id="UP000028302"/>
    </source>
</evidence>
<dbReference type="InterPro" id="IPR029033">
    <property type="entry name" value="His_PPase_superfam"/>
</dbReference>
<dbReference type="eggNOG" id="COG0406">
    <property type="taxonomic scope" value="Bacteria"/>
</dbReference>
<dbReference type="Pfam" id="PF00300">
    <property type="entry name" value="His_Phos_1"/>
    <property type="match status" value="1"/>
</dbReference>
<dbReference type="Gene3D" id="3.40.50.1240">
    <property type="entry name" value="Phosphoglycerate mutase-like"/>
    <property type="match status" value="1"/>
</dbReference>
<comment type="caution">
    <text evidence="2">The sequence shown here is derived from an EMBL/GenBank/DDBJ whole genome shotgun (WGS) entry which is preliminary data.</text>
</comment>
<feature type="site" description="Transition state stabilizer" evidence="1">
    <location>
        <position position="153"/>
    </location>
</feature>
<sequence>MPDFDMTTTTVDILRHAECEGGSIFRGSTDVPLSDEGWARLRRVTEPLDGWDAIVTSPMRRCREFATELSTARDVPLTVDERFREMHFGDWEGVLISDVWAGQPEAARAWYVDPENHTPPNAEPLTSTRGRVAEGWAELVAVNRGGHVLLVAHGGVIRNLVSHVLDLPLVATNRFGMPYGCRARIEITHDGESAMPRLMGYNLDQA</sequence>
<dbReference type="SMART" id="SM00855">
    <property type="entry name" value="PGAM"/>
    <property type="match status" value="1"/>
</dbReference>